<feature type="transmembrane region" description="Helical" evidence="5">
    <location>
        <begin position="60"/>
        <end position="80"/>
    </location>
</feature>
<dbReference type="GO" id="GO:0015421">
    <property type="term" value="F:ABC-type oligopeptide transporter activity"/>
    <property type="evidence" value="ECO:0007669"/>
    <property type="project" value="TreeGrafter"/>
</dbReference>
<name>A0A1H8DHL5_9RHOB</name>
<dbReference type="PANTHER" id="PTHR43394">
    <property type="entry name" value="ATP-DEPENDENT PERMEASE MDL1, MITOCHONDRIAL"/>
    <property type="match status" value="1"/>
</dbReference>
<evidence type="ECO:0000259" key="6">
    <source>
        <dbReference type="PROSITE" id="PS50929"/>
    </source>
</evidence>
<evidence type="ECO:0000313" key="7">
    <source>
        <dbReference type="EMBL" id="SEN06665.1"/>
    </source>
</evidence>
<reference evidence="7 8" key="1">
    <citation type="submission" date="2016-10" db="EMBL/GenBank/DDBJ databases">
        <authorList>
            <person name="de Groot N.N."/>
        </authorList>
    </citation>
    <scope>NUCLEOTIDE SEQUENCE [LARGE SCALE GENOMIC DNA]</scope>
    <source>
        <strain evidence="7 8">DSM 16213</strain>
    </source>
</reference>
<evidence type="ECO:0000313" key="8">
    <source>
        <dbReference type="Proteomes" id="UP000199585"/>
    </source>
</evidence>
<comment type="subcellular location">
    <subcellularLocation>
        <location evidence="1">Cell membrane</location>
        <topology evidence="1">Multi-pass membrane protein</topology>
    </subcellularLocation>
</comment>
<dbReference type="PANTHER" id="PTHR43394:SF1">
    <property type="entry name" value="ATP-BINDING CASSETTE SUB-FAMILY B MEMBER 10, MITOCHONDRIAL"/>
    <property type="match status" value="1"/>
</dbReference>
<dbReference type="GO" id="GO:0005524">
    <property type="term" value="F:ATP binding"/>
    <property type="evidence" value="ECO:0007669"/>
    <property type="project" value="InterPro"/>
</dbReference>
<dbReference type="InterPro" id="IPR039421">
    <property type="entry name" value="Type_1_exporter"/>
</dbReference>
<dbReference type="InterPro" id="IPR036640">
    <property type="entry name" value="ABC1_TM_sf"/>
</dbReference>
<dbReference type="AlphaFoldDB" id="A0A1H8DHL5"/>
<keyword evidence="8" id="KW-1185">Reference proteome</keyword>
<keyword evidence="3 5" id="KW-1133">Transmembrane helix</keyword>
<feature type="transmembrane region" description="Helical" evidence="5">
    <location>
        <begin position="161"/>
        <end position="180"/>
    </location>
</feature>
<keyword evidence="2 5" id="KW-0812">Transmembrane</keyword>
<evidence type="ECO:0000256" key="3">
    <source>
        <dbReference type="ARBA" id="ARBA00022989"/>
    </source>
</evidence>
<protein>
    <submittedName>
        <fullName evidence="7">ABC transporter transmembrane region</fullName>
    </submittedName>
</protein>
<organism evidence="7 8">
    <name type="scientific">Loktanella fryxellensis</name>
    <dbReference type="NCBI Taxonomy" id="245187"/>
    <lineage>
        <taxon>Bacteria</taxon>
        <taxon>Pseudomonadati</taxon>
        <taxon>Pseudomonadota</taxon>
        <taxon>Alphaproteobacteria</taxon>
        <taxon>Rhodobacterales</taxon>
        <taxon>Roseobacteraceae</taxon>
        <taxon>Loktanella</taxon>
    </lineage>
</organism>
<dbReference type="Gene3D" id="1.20.1560.10">
    <property type="entry name" value="ABC transporter type 1, transmembrane domain"/>
    <property type="match status" value="1"/>
</dbReference>
<dbReference type="Proteomes" id="UP000199585">
    <property type="component" value="Unassembled WGS sequence"/>
</dbReference>
<proteinExistence type="predicted"/>
<dbReference type="Pfam" id="PF00664">
    <property type="entry name" value="ABC_membrane"/>
    <property type="match status" value="1"/>
</dbReference>
<keyword evidence="4 5" id="KW-0472">Membrane</keyword>
<dbReference type="GO" id="GO:0005886">
    <property type="term" value="C:plasma membrane"/>
    <property type="evidence" value="ECO:0007669"/>
    <property type="project" value="UniProtKB-SubCell"/>
</dbReference>
<evidence type="ECO:0000256" key="4">
    <source>
        <dbReference type="ARBA" id="ARBA00023136"/>
    </source>
</evidence>
<evidence type="ECO:0000256" key="5">
    <source>
        <dbReference type="SAM" id="Phobius"/>
    </source>
</evidence>
<evidence type="ECO:0000256" key="1">
    <source>
        <dbReference type="ARBA" id="ARBA00004651"/>
    </source>
</evidence>
<dbReference type="InterPro" id="IPR011527">
    <property type="entry name" value="ABC1_TM_dom"/>
</dbReference>
<feature type="domain" description="ABC transmembrane type-1" evidence="6">
    <location>
        <begin position="24"/>
        <end position="299"/>
    </location>
</feature>
<sequence length="299" mass="33083">MQIDHSDGHAESRDVRHGLSGHIWTAAFFSLFLNLLTLTGPIFMLQTYDRVLSARSEPTLIALMLIVTFLFAMLGLLDWARQRLMTRLGWQFQARLDRGIFQATIDHSVVQTRPRQATDASQPLRDVEALRNFYASPVFAALFDAPFAPLFLIGLGFFHPLIGIFAFVGGLILVLSAVANQLMTRVSAVKAAVASHESDRYSDQIRNEAETIHSLGMQSNAFARWDETRSNALQHSLRAIDLGGNFATLSRVFRLFLQSAMLGLGAWLVLRGEITAGVMIASSILLARALSPVESLVNQ</sequence>
<evidence type="ECO:0000256" key="2">
    <source>
        <dbReference type="ARBA" id="ARBA00022692"/>
    </source>
</evidence>
<dbReference type="EMBL" id="FOCI01000008">
    <property type="protein sequence ID" value="SEN06665.1"/>
    <property type="molecule type" value="Genomic_DNA"/>
</dbReference>
<dbReference type="STRING" id="245187.SAMN04488003_108149"/>
<accession>A0A1H8DHL5</accession>
<gene>
    <name evidence="7" type="ORF">SAMN04488003_108149</name>
</gene>
<dbReference type="PROSITE" id="PS50929">
    <property type="entry name" value="ABC_TM1F"/>
    <property type="match status" value="1"/>
</dbReference>
<feature type="transmembrane region" description="Helical" evidence="5">
    <location>
        <begin position="23"/>
        <end position="48"/>
    </location>
</feature>
<dbReference type="SUPFAM" id="SSF90123">
    <property type="entry name" value="ABC transporter transmembrane region"/>
    <property type="match status" value="1"/>
</dbReference>
<feature type="transmembrane region" description="Helical" evidence="5">
    <location>
        <begin position="133"/>
        <end position="155"/>
    </location>
</feature>